<evidence type="ECO:0000256" key="2">
    <source>
        <dbReference type="SAM" id="Coils"/>
    </source>
</evidence>
<accession>A0A1R3WGD1</accession>
<dbReference type="Pfam" id="PF19353">
    <property type="entry name" value="DUF5930"/>
    <property type="match status" value="1"/>
</dbReference>
<dbReference type="InterPro" id="IPR011055">
    <property type="entry name" value="Dup_hybrid_motif"/>
</dbReference>
<dbReference type="PANTHER" id="PTHR21666:SF289">
    <property type="entry name" value="L-ALA--D-GLU ENDOPEPTIDASE"/>
    <property type="match status" value="1"/>
</dbReference>
<feature type="transmembrane region" description="Helical" evidence="3">
    <location>
        <begin position="41"/>
        <end position="63"/>
    </location>
</feature>
<dbReference type="InterPro" id="IPR050570">
    <property type="entry name" value="Cell_wall_metabolism_enzyme"/>
</dbReference>
<dbReference type="STRING" id="515897.SAMN05421849_0639"/>
<keyword evidence="3" id="KW-0472">Membrane</keyword>
<keyword evidence="3" id="KW-0812">Transmembrane</keyword>
<name>A0A1R3WGD1_9RHOB</name>
<feature type="coiled-coil region" evidence="2">
    <location>
        <begin position="194"/>
        <end position="221"/>
    </location>
</feature>
<keyword evidence="1" id="KW-0732">Signal</keyword>
<dbReference type="GO" id="GO:0004222">
    <property type="term" value="F:metalloendopeptidase activity"/>
    <property type="evidence" value="ECO:0007669"/>
    <property type="project" value="TreeGrafter"/>
</dbReference>
<evidence type="ECO:0000256" key="3">
    <source>
        <dbReference type="SAM" id="Phobius"/>
    </source>
</evidence>
<reference evidence="6 7" key="1">
    <citation type="submission" date="2017-01" db="EMBL/GenBank/DDBJ databases">
        <authorList>
            <person name="Mah S.A."/>
            <person name="Swanson W.J."/>
            <person name="Moy G.W."/>
            <person name="Vacquier V.D."/>
        </authorList>
    </citation>
    <scope>NUCLEOTIDE SEQUENCE [LARGE SCALE GENOMIC DNA]</scope>
    <source>
        <strain evidence="6 7">DSM 21219</strain>
    </source>
</reference>
<dbReference type="PANTHER" id="PTHR21666">
    <property type="entry name" value="PEPTIDASE-RELATED"/>
    <property type="match status" value="1"/>
</dbReference>
<dbReference type="AlphaFoldDB" id="A0A1R3WGD1"/>
<gene>
    <name evidence="6" type="ORF">SAMN05421849_0639</name>
</gene>
<keyword evidence="2" id="KW-0175">Coiled coil</keyword>
<dbReference type="SUPFAM" id="SSF51261">
    <property type="entry name" value="Duplicated hybrid motif"/>
    <property type="match status" value="1"/>
</dbReference>
<dbReference type="OrthoDB" id="9805070at2"/>
<evidence type="ECO:0000313" key="7">
    <source>
        <dbReference type="Proteomes" id="UP000192455"/>
    </source>
</evidence>
<dbReference type="CDD" id="cd12797">
    <property type="entry name" value="M23_peptidase"/>
    <property type="match status" value="1"/>
</dbReference>
<keyword evidence="6" id="KW-0378">Hydrolase</keyword>
<evidence type="ECO:0000313" key="6">
    <source>
        <dbReference type="EMBL" id="SIT76985.1"/>
    </source>
</evidence>
<proteinExistence type="predicted"/>
<keyword evidence="3" id="KW-1133">Transmembrane helix</keyword>
<organism evidence="6 7">
    <name type="scientific">Pontibaca methylaminivorans</name>
    <dbReference type="NCBI Taxonomy" id="515897"/>
    <lineage>
        <taxon>Bacteria</taxon>
        <taxon>Pseudomonadati</taxon>
        <taxon>Pseudomonadota</taxon>
        <taxon>Alphaproteobacteria</taxon>
        <taxon>Rhodobacterales</taxon>
        <taxon>Roseobacteraceae</taxon>
        <taxon>Pontibaca</taxon>
    </lineage>
</organism>
<evidence type="ECO:0000259" key="5">
    <source>
        <dbReference type="Pfam" id="PF19353"/>
    </source>
</evidence>
<keyword evidence="7" id="KW-1185">Reference proteome</keyword>
<sequence>MRTRLANRIHSLLERKFPERRLFLKSATDTRFIRLKPVTQCMILLTGSAVMGWAIVATAILLMDSIAAGNLRDQVRRDQITYQQRLNDLSRERDARAEEALAAQARFSSALAQVSVMQSELLGSETRRRELETGIEVIQSNLRTVMKERERARLALAELREMSNGSETVMAAAEGGAVPMSFMAEALARTAKERDRIETDARNAFDTARNLEREIKLMQERNDYIFTQLEEAVTVSVEPLDKMFSKAGLSTDALLKEVRRGYSGQGGPLTPISISTRGDGSADADELRANAILNQMDRLNMYRIATEKAPFAAPLRSAYRLSSPFGGRRDPFTGGHRGHTGTDMAAPTGTPIYATADGVVVRAERVSGYGKLVQIRHAFGLETLYAHASSIHVKKGQKISRGDHIADIGSTGRSTGPHLHYEVRVNGSPVNPMSFVKAGKDVF</sequence>
<dbReference type="Pfam" id="PF01551">
    <property type="entry name" value="Peptidase_M23"/>
    <property type="match status" value="1"/>
</dbReference>
<feature type="domain" description="DUF5930" evidence="5">
    <location>
        <begin position="1"/>
        <end position="320"/>
    </location>
</feature>
<evidence type="ECO:0000259" key="4">
    <source>
        <dbReference type="Pfam" id="PF01551"/>
    </source>
</evidence>
<dbReference type="EMBL" id="FTPS01000001">
    <property type="protein sequence ID" value="SIT76985.1"/>
    <property type="molecule type" value="Genomic_DNA"/>
</dbReference>
<evidence type="ECO:0000256" key="1">
    <source>
        <dbReference type="ARBA" id="ARBA00022729"/>
    </source>
</evidence>
<dbReference type="InterPro" id="IPR016047">
    <property type="entry name" value="M23ase_b-sheet_dom"/>
</dbReference>
<dbReference type="RefSeq" id="WP_076647265.1">
    <property type="nucleotide sequence ID" value="NZ_FTPS01000001.1"/>
</dbReference>
<dbReference type="FunFam" id="2.70.70.10:FF:000006">
    <property type="entry name" value="M23 family peptidase"/>
    <property type="match status" value="1"/>
</dbReference>
<dbReference type="InterPro" id="IPR045974">
    <property type="entry name" value="DUF5930"/>
</dbReference>
<dbReference type="Proteomes" id="UP000192455">
    <property type="component" value="Unassembled WGS sequence"/>
</dbReference>
<protein>
    <submittedName>
        <fullName evidence="6">Murein DD-endopeptidase MepM and murein hydrolase activator NlpD, contain LysM domain</fullName>
    </submittedName>
</protein>
<feature type="domain" description="M23ase beta-sheet core" evidence="4">
    <location>
        <begin position="338"/>
        <end position="432"/>
    </location>
</feature>
<dbReference type="Gene3D" id="2.70.70.10">
    <property type="entry name" value="Glucose Permease (Domain IIA)"/>
    <property type="match status" value="1"/>
</dbReference>